<dbReference type="FunFam" id="3.30.160.60:FF:000702">
    <property type="entry name" value="Transcription factor E4F1 isoform 1"/>
    <property type="match status" value="2"/>
</dbReference>
<dbReference type="EMBL" id="CAXKWB010017759">
    <property type="protein sequence ID" value="CAL4119799.1"/>
    <property type="molecule type" value="Genomic_DNA"/>
</dbReference>
<dbReference type="InterPro" id="IPR056438">
    <property type="entry name" value="Znf-C2H2_CTCF"/>
</dbReference>
<keyword evidence="14" id="KW-1185">Reference proteome</keyword>
<keyword evidence="7" id="KW-0805">Transcription regulation</keyword>
<evidence type="ECO:0000256" key="1">
    <source>
        <dbReference type="ARBA" id="ARBA00004123"/>
    </source>
</evidence>
<dbReference type="PANTHER" id="PTHR23226:SF416">
    <property type="entry name" value="FI01424P"/>
    <property type="match status" value="1"/>
</dbReference>
<evidence type="ECO:0000256" key="4">
    <source>
        <dbReference type="ARBA" id="ARBA00022737"/>
    </source>
</evidence>
<dbReference type="FunFam" id="3.30.160.60:FF:001732">
    <property type="entry name" value="Zgc:162936"/>
    <property type="match status" value="1"/>
</dbReference>
<dbReference type="GO" id="GO:0005634">
    <property type="term" value="C:nucleus"/>
    <property type="evidence" value="ECO:0007669"/>
    <property type="project" value="UniProtKB-SubCell"/>
</dbReference>
<accession>A0AAV2RA59</accession>
<reference evidence="13 14" key="1">
    <citation type="submission" date="2024-05" db="EMBL/GenBank/DDBJ databases">
        <authorList>
            <person name="Wallberg A."/>
        </authorList>
    </citation>
    <scope>NUCLEOTIDE SEQUENCE [LARGE SCALE GENOMIC DNA]</scope>
</reference>
<protein>
    <recommendedName>
        <fullName evidence="12">C2H2-type domain-containing protein</fullName>
    </recommendedName>
</protein>
<dbReference type="InterPro" id="IPR013087">
    <property type="entry name" value="Znf_C2H2_type"/>
</dbReference>
<dbReference type="PROSITE" id="PS00028">
    <property type="entry name" value="ZINC_FINGER_C2H2_1"/>
    <property type="match status" value="3"/>
</dbReference>
<dbReference type="Pfam" id="PF23611">
    <property type="entry name" value="zf-C2H2_16"/>
    <property type="match status" value="2"/>
</dbReference>
<dbReference type="GO" id="GO:0008270">
    <property type="term" value="F:zinc ion binding"/>
    <property type="evidence" value="ECO:0007669"/>
    <property type="project" value="UniProtKB-KW"/>
</dbReference>
<evidence type="ECO:0000256" key="2">
    <source>
        <dbReference type="ARBA" id="ARBA00006991"/>
    </source>
</evidence>
<dbReference type="InterPro" id="IPR036236">
    <property type="entry name" value="Znf_C2H2_sf"/>
</dbReference>
<feature type="domain" description="C2H2-type" evidence="12">
    <location>
        <begin position="512"/>
        <end position="539"/>
    </location>
</feature>
<feature type="domain" description="C2H2-type" evidence="12">
    <location>
        <begin position="484"/>
        <end position="511"/>
    </location>
</feature>
<comment type="subcellular location">
    <subcellularLocation>
        <location evidence="1">Nucleus</location>
    </subcellularLocation>
</comment>
<dbReference type="PROSITE" id="PS50157">
    <property type="entry name" value="ZINC_FINGER_C2H2_2"/>
    <property type="match status" value="9"/>
</dbReference>
<dbReference type="FunFam" id="3.30.160.60:FF:000075">
    <property type="entry name" value="Putative zinc finger protein 536"/>
    <property type="match status" value="2"/>
</dbReference>
<evidence type="ECO:0000256" key="5">
    <source>
        <dbReference type="ARBA" id="ARBA00022771"/>
    </source>
</evidence>
<feature type="domain" description="C2H2-type" evidence="12">
    <location>
        <begin position="568"/>
        <end position="594"/>
    </location>
</feature>
<proteinExistence type="inferred from homology"/>
<keyword evidence="3" id="KW-0479">Metal-binding</keyword>
<name>A0AAV2RA59_MEGNR</name>
<dbReference type="GO" id="GO:0045893">
    <property type="term" value="P:positive regulation of DNA-templated transcription"/>
    <property type="evidence" value="ECO:0007669"/>
    <property type="project" value="UniProtKB-ARBA"/>
</dbReference>
<keyword evidence="8" id="KW-0238">DNA-binding</keyword>
<gene>
    <name evidence="13" type="ORF">MNOR_LOCUS21766</name>
</gene>
<keyword evidence="10" id="KW-0539">Nucleus</keyword>
<dbReference type="GO" id="GO:0005694">
    <property type="term" value="C:chromosome"/>
    <property type="evidence" value="ECO:0007669"/>
    <property type="project" value="UniProtKB-ARBA"/>
</dbReference>
<keyword evidence="4" id="KW-0677">Repeat</keyword>
<dbReference type="FunFam" id="3.30.160.60:FF:002319">
    <property type="entry name" value="Uncharacterized protein"/>
    <property type="match status" value="1"/>
</dbReference>
<feature type="domain" description="C2H2-type" evidence="12">
    <location>
        <begin position="363"/>
        <end position="390"/>
    </location>
</feature>
<evidence type="ECO:0000259" key="12">
    <source>
        <dbReference type="PROSITE" id="PS50157"/>
    </source>
</evidence>
<sequence length="594" mass="69086">MTSTSSLTTEIFKHVGYIGTTSSSTDSSNENQNESRDDAIDIHNVIYKLINNREKLLSNDLENVSTVAESDGKETFKCTKCDESFEIEVELERHSLTHQQLKYECYKCPETFDKVIELVLHIQAHDIEDISKSTREYKSLLEISSNEDSFSKEPFKEDDSDIMILEDDNEPNKSSLIIEHSAEGILIKGNPNSNTGSQSENDDCIAIEDDSEQITEKQELKCFYCNHRSTNPPEFNKHFQTHFSFLNNQEDKSCLGEKNNMIAEEEYINTNEAKNSNSLSNSFDEKKDFPQNSSQQFNCQDCNYIFEFIQLGNLKIQIKIYKNGYNEPCDICRFKCFKIASINANSRYRLLDEQQSTSRDKPFACPHCDYRARISQTLQQHIRTHSEYRPFACLLCPYRAKLSKTLEQHMRSHMDIRPFACPHCEYRAKLSQSLTKHILTHNSERPFPCPQCNYRAKSVQTLKIHFKTHLRIHDGPPILKETMHHCTFCDYKTRHNSSLEQHMRTHTGERPFACPHCDYKAALSQTLITHIRTHTGERPFICTFCDYKASQKSSLKAHIRIHTGERPYACPHCDYKCQQRSYLKKHIKIKHDKE</sequence>
<feature type="domain" description="C2H2-type" evidence="12">
    <location>
        <begin position="540"/>
        <end position="567"/>
    </location>
</feature>
<evidence type="ECO:0000313" key="14">
    <source>
        <dbReference type="Proteomes" id="UP001497623"/>
    </source>
</evidence>
<dbReference type="AlphaFoldDB" id="A0AAV2RA59"/>
<evidence type="ECO:0000256" key="9">
    <source>
        <dbReference type="ARBA" id="ARBA00023163"/>
    </source>
</evidence>
<organism evidence="13 14">
    <name type="scientific">Meganyctiphanes norvegica</name>
    <name type="common">Northern krill</name>
    <name type="synonym">Thysanopoda norvegica</name>
    <dbReference type="NCBI Taxonomy" id="48144"/>
    <lineage>
        <taxon>Eukaryota</taxon>
        <taxon>Metazoa</taxon>
        <taxon>Ecdysozoa</taxon>
        <taxon>Arthropoda</taxon>
        <taxon>Crustacea</taxon>
        <taxon>Multicrustacea</taxon>
        <taxon>Malacostraca</taxon>
        <taxon>Eumalacostraca</taxon>
        <taxon>Eucarida</taxon>
        <taxon>Euphausiacea</taxon>
        <taxon>Euphausiidae</taxon>
        <taxon>Meganyctiphanes</taxon>
    </lineage>
</organism>
<evidence type="ECO:0000256" key="8">
    <source>
        <dbReference type="ARBA" id="ARBA00023125"/>
    </source>
</evidence>
<dbReference type="PANTHER" id="PTHR23226">
    <property type="entry name" value="ZINC FINGER AND SCAN DOMAIN-CONTAINING"/>
    <property type="match status" value="1"/>
</dbReference>
<comment type="similarity">
    <text evidence="2">Belongs to the krueppel C2H2-type zinc-finger protein family.</text>
</comment>
<dbReference type="Gene3D" id="3.30.160.60">
    <property type="entry name" value="Classic Zinc Finger"/>
    <property type="match status" value="9"/>
</dbReference>
<feature type="domain" description="C2H2-type" evidence="12">
    <location>
        <begin position="103"/>
        <end position="130"/>
    </location>
</feature>
<comment type="caution">
    <text evidence="13">The sequence shown here is derived from an EMBL/GenBank/DDBJ whole genome shotgun (WGS) entry which is preliminary data.</text>
</comment>
<dbReference type="GO" id="GO:0043565">
    <property type="term" value="F:sequence-specific DNA binding"/>
    <property type="evidence" value="ECO:0007669"/>
    <property type="project" value="UniProtKB-ARBA"/>
</dbReference>
<keyword evidence="5 11" id="KW-0863">Zinc-finger</keyword>
<keyword evidence="9" id="KW-0804">Transcription</keyword>
<evidence type="ECO:0000256" key="7">
    <source>
        <dbReference type="ARBA" id="ARBA00023015"/>
    </source>
</evidence>
<dbReference type="SUPFAM" id="SSF57667">
    <property type="entry name" value="beta-beta-alpha zinc fingers"/>
    <property type="match status" value="6"/>
</dbReference>
<feature type="domain" description="C2H2-type" evidence="12">
    <location>
        <begin position="419"/>
        <end position="446"/>
    </location>
</feature>
<feature type="domain" description="C2H2-type" evidence="12">
    <location>
        <begin position="76"/>
        <end position="103"/>
    </location>
</feature>
<dbReference type="SMART" id="SM00355">
    <property type="entry name" value="ZnF_C2H2"/>
    <property type="match status" value="11"/>
</dbReference>
<evidence type="ECO:0000256" key="6">
    <source>
        <dbReference type="ARBA" id="ARBA00022833"/>
    </source>
</evidence>
<keyword evidence="6" id="KW-0862">Zinc</keyword>
<evidence type="ECO:0000256" key="11">
    <source>
        <dbReference type="PROSITE-ProRule" id="PRU00042"/>
    </source>
</evidence>
<feature type="domain" description="C2H2-type" evidence="12">
    <location>
        <begin position="391"/>
        <end position="418"/>
    </location>
</feature>
<evidence type="ECO:0000313" key="13">
    <source>
        <dbReference type="EMBL" id="CAL4119799.1"/>
    </source>
</evidence>
<dbReference type="Pfam" id="PF00096">
    <property type="entry name" value="zf-C2H2"/>
    <property type="match status" value="1"/>
</dbReference>
<evidence type="ECO:0000256" key="10">
    <source>
        <dbReference type="ARBA" id="ARBA00023242"/>
    </source>
</evidence>
<evidence type="ECO:0000256" key="3">
    <source>
        <dbReference type="ARBA" id="ARBA00022723"/>
    </source>
</evidence>
<dbReference type="Proteomes" id="UP001497623">
    <property type="component" value="Unassembled WGS sequence"/>
</dbReference>